<accession>A0A2N8KZV2</accession>
<organism evidence="3 4">
    <name type="scientific">Kinneretia aquatilis</name>
    <dbReference type="NCBI Taxonomy" id="2070761"/>
    <lineage>
        <taxon>Bacteria</taxon>
        <taxon>Pseudomonadati</taxon>
        <taxon>Pseudomonadota</taxon>
        <taxon>Betaproteobacteria</taxon>
        <taxon>Burkholderiales</taxon>
        <taxon>Sphaerotilaceae</taxon>
        <taxon>Roseateles</taxon>
    </lineage>
</organism>
<reference evidence="3 4" key="1">
    <citation type="submission" date="2018-01" db="EMBL/GenBank/DDBJ databases">
        <title>Draft genome sequence of Paucibacter aquatile CR182 isolated from freshwater of the Nakdong River.</title>
        <authorList>
            <person name="Choi A."/>
            <person name="Chung E.J."/>
        </authorList>
    </citation>
    <scope>NUCLEOTIDE SEQUENCE [LARGE SCALE GENOMIC DNA]</scope>
    <source>
        <strain evidence="3 4">CR182</strain>
    </source>
</reference>
<dbReference type="RefSeq" id="WP_102768893.1">
    <property type="nucleotide sequence ID" value="NZ_POSP01000003.1"/>
</dbReference>
<dbReference type="Proteomes" id="UP000235916">
    <property type="component" value="Unassembled WGS sequence"/>
</dbReference>
<feature type="region of interest" description="Disordered" evidence="1">
    <location>
        <begin position="61"/>
        <end position="81"/>
    </location>
</feature>
<name>A0A2N8KZV2_9BURK</name>
<evidence type="ECO:0000313" key="4">
    <source>
        <dbReference type="Proteomes" id="UP000235916"/>
    </source>
</evidence>
<protein>
    <recommendedName>
        <fullName evidence="2">Putative zinc-finger domain-containing protein</fullName>
    </recommendedName>
</protein>
<evidence type="ECO:0000256" key="1">
    <source>
        <dbReference type="SAM" id="MobiDB-lite"/>
    </source>
</evidence>
<dbReference type="OrthoDB" id="8374021at2"/>
<sequence length="81" mass="9407">MSAKLMLDCREVARLISDRQDRPLAPAERAQFRLHLVMCRSCRTVDEQMAFLREAMRRLGQAELEPKEAREPRSAPPRAQD</sequence>
<dbReference type="InterPro" id="IPR027383">
    <property type="entry name" value="Znf_put"/>
</dbReference>
<gene>
    <name evidence="3" type="ORF">C1O66_16545</name>
</gene>
<feature type="domain" description="Putative zinc-finger" evidence="2">
    <location>
        <begin position="9"/>
        <end position="43"/>
    </location>
</feature>
<comment type="caution">
    <text evidence="3">The sequence shown here is derived from an EMBL/GenBank/DDBJ whole genome shotgun (WGS) entry which is preliminary data.</text>
</comment>
<dbReference type="EMBL" id="POSP01000003">
    <property type="protein sequence ID" value="PND38976.1"/>
    <property type="molecule type" value="Genomic_DNA"/>
</dbReference>
<dbReference type="Pfam" id="PF13490">
    <property type="entry name" value="zf-HC2"/>
    <property type="match status" value="1"/>
</dbReference>
<keyword evidence="4" id="KW-1185">Reference proteome</keyword>
<evidence type="ECO:0000259" key="2">
    <source>
        <dbReference type="Pfam" id="PF13490"/>
    </source>
</evidence>
<feature type="compositionally biased region" description="Basic and acidic residues" evidence="1">
    <location>
        <begin position="64"/>
        <end position="73"/>
    </location>
</feature>
<proteinExistence type="predicted"/>
<evidence type="ECO:0000313" key="3">
    <source>
        <dbReference type="EMBL" id="PND38976.1"/>
    </source>
</evidence>
<dbReference type="AlphaFoldDB" id="A0A2N8KZV2"/>